<dbReference type="InterPro" id="IPR002293">
    <property type="entry name" value="AA/rel_permease1"/>
</dbReference>
<comment type="subcellular location">
    <subcellularLocation>
        <location evidence="1">Membrane</location>
        <topology evidence="1">Multi-pass membrane protein</topology>
    </subcellularLocation>
</comment>
<dbReference type="eggNOG" id="COG0531">
    <property type="taxonomic scope" value="Bacteria"/>
</dbReference>
<name>G9YH58_9FIRM</name>
<feature type="transmembrane region" description="Helical" evidence="6">
    <location>
        <begin position="356"/>
        <end position="375"/>
    </location>
</feature>
<gene>
    <name evidence="7" type="ORF">HMPREF0080_00985</name>
</gene>
<dbReference type="Proteomes" id="UP000005481">
    <property type="component" value="Unassembled WGS sequence"/>
</dbReference>
<comment type="caution">
    <text evidence="7">The sequence shown here is derived from an EMBL/GenBank/DDBJ whole genome shotgun (WGS) entry which is preliminary data.</text>
</comment>
<feature type="transmembrane region" description="Helical" evidence="6">
    <location>
        <begin position="300"/>
        <end position="323"/>
    </location>
</feature>
<evidence type="ECO:0000256" key="2">
    <source>
        <dbReference type="ARBA" id="ARBA00022448"/>
    </source>
</evidence>
<feature type="transmembrane region" description="Helical" evidence="6">
    <location>
        <begin position="187"/>
        <end position="205"/>
    </location>
</feature>
<feature type="transmembrane region" description="Helical" evidence="6">
    <location>
        <begin position="33"/>
        <end position="55"/>
    </location>
</feature>
<dbReference type="HOGENOM" id="CLU_007946_15_7_9"/>
<evidence type="ECO:0000313" key="7">
    <source>
        <dbReference type="EMBL" id="EHM41113.1"/>
    </source>
</evidence>
<feature type="transmembrane region" description="Helical" evidence="6">
    <location>
        <begin position="412"/>
        <end position="432"/>
    </location>
</feature>
<proteinExistence type="predicted"/>
<evidence type="ECO:0000256" key="4">
    <source>
        <dbReference type="ARBA" id="ARBA00022989"/>
    </source>
</evidence>
<organism evidence="7 8">
    <name type="scientific">Anaeroglobus geminatus F0357</name>
    <dbReference type="NCBI Taxonomy" id="861450"/>
    <lineage>
        <taxon>Bacteria</taxon>
        <taxon>Bacillati</taxon>
        <taxon>Bacillota</taxon>
        <taxon>Negativicutes</taxon>
        <taxon>Veillonellales</taxon>
        <taxon>Veillonellaceae</taxon>
        <taxon>Anaeroglobus</taxon>
    </lineage>
</organism>
<feature type="transmembrane region" description="Helical" evidence="6">
    <location>
        <begin position="156"/>
        <end position="175"/>
    </location>
</feature>
<feature type="transmembrane region" description="Helical" evidence="6">
    <location>
        <begin position="438"/>
        <end position="454"/>
    </location>
</feature>
<dbReference type="Gene3D" id="1.20.1740.10">
    <property type="entry name" value="Amino acid/polyamine transporter I"/>
    <property type="match status" value="1"/>
</dbReference>
<dbReference type="AlphaFoldDB" id="G9YH58"/>
<protein>
    <submittedName>
        <fullName evidence="7">Amino acid transporter</fullName>
    </submittedName>
</protein>
<keyword evidence="2" id="KW-0813">Transport</keyword>
<dbReference type="PATRIC" id="fig|861450.3.peg.920"/>
<dbReference type="PANTHER" id="PTHR43243">
    <property type="entry name" value="INNER MEMBRANE TRANSPORTER YGJI-RELATED"/>
    <property type="match status" value="1"/>
</dbReference>
<evidence type="ECO:0000256" key="6">
    <source>
        <dbReference type="SAM" id="Phobius"/>
    </source>
</evidence>
<sequence length="468" mass="50319">MVKVDILQRKPYQDLIRHTQDKKLNRVLGAFDITIMGLGIIIGTGIFVLTGIGAAKYAGPGLMVSFILAAVTCAFVCLTYSELATFLPVSGSSYTYAYASLGEYFGWWVGWSLILEYSVGASAVAGGWSAYFVGILHSCGIELPKALTAVPADGGIINLPAFAIVLLATLCLILGVREGARVNRALVVVKIVTIFAFLFFAGPHIDPLNWQPFLPYGWDGVVAGTAVLFFAYLGFDALSTAAEETKNPTHDMPVGIISALAICTVLYIAVCAAMTGVVPYEQLDTAAPASYVLEYIGMRAGSALIGTGALCGLSTVVLNMLFAQSRALYSMSRDGLIPNSLYKVHEKYRTPYRIQIIIGIIVSLVAGFTPIHIVAEACSAGTIFAFLCSCVGIIVLRKIYPRIPRGFCCPAVYVIAPLGFIFCAFIFAHLSIHTLELFVGWSVVGTVIYAIYGYKHSTLRHGEPESHE</sequence>
<accession>G9YH58</accession>
<reference evidence="7 8" key="1">
    <citation type="submission" date="2011-08" db="EMBL/GenBank/DDBJ databases">
        <authorList>
            <person name="Weinstock G."/>
            <person name="Sodergren E."/>
            <person name="Clifton S."/>
            <person name="Fulton L."/>
            <person name="Fulton B."/>
            <person name="Courtney L."/>
            <person name="Fronick C."/>
            <person name="Harrison M."/>
            <person name="Strong C."/>
            <person name="Farmer C."/>
            <person name="Delahaunty K."/>
            <person name="Markovic C."/>
            <person name="Hall O."/>
            <person name="Minx P."/>
            <person name="Tomlinson C."/>
            <person name="Mitreva M."/>
            <person name="Hou S."/>
            <person name="Chen J."/>
            <person name="Wollam A."/>
            <person name="Pepin K.H."/>
            <person name="Johnson M."/>
            <person name="Bhonagiri V."/>
            <person name="Zhang X."/>
            <person name="Suruliraj S."/>
            <person name="Warren W."/>
            <person name="Chinwalla A."/>
            <person name="Mardis E.R."/>
            <person name="Wilson R.K."/>
        </authorList>
    </citation>
    <scope>NUCLEOTIDE SEQUENCE [LARGE SCALE GENOMIC DNA]</scope>
    <source>
        <strain evidence="7 8">F0357</strain>
    </source>
</reference>
<feature type="transmembrane region" description="Helical" evidence="6">
    <location>
        <begin position="62"/>
        <end position="81"/>
    </location>
</feature>
<dbReference type="GO" id="GO:0015171">
    <property type="term" value="F:amino acid transmembrane transporter activity"/>
    <property type="evidence" value="ECO:0007669"/>
    <property type="project" value="TreeGrafter"/>
</dbReference>
<feature type="transmembrane region" description="Helical" evidence="6">
    <location>
        <begin position="256"/>
        <end position="280"/>
    </location>
</feature>
<dbReference type="PANTHER" id="PTHR43243:SF4">
    <property type="entry name" value="CATIONIC AMINO ACID TRANSPORTER 4"/>
    <property type="match status" value="1"/>
</dbReference>
<evidence type="ECO:0000256" key="3">
    <source>
        <dbReference type="ARBA" id="ARBA00022692"/>
    </source>
</evidence>
<dbReference type="STRING" id="861450.HMPREF0080_00985"/>
<feature type="transmembrane region" description="Helical" evidence="6">
    <location>
        <begin position="381"/>
        <end position="400"/>
    </location>
</feature>
<keyword evidence="5 6" id="KW-0472">Membrane</keyword>
<feature type="transmembrane region" description="Helical" evidence="6">
    <location>
        <begin position="217"/>
        <end position="235"/>
    </location>
</feature>
<keyword evidence="3 6" id="KW-0812">Transmembrane</keyword>
<evidence type="ECO:0000256" key="5">
    <source>
        <dbReference type="ARBA" id="ARBA00023136"/>
    </source>
</evidence>
<keyword evidence="8" id="KW-1185">Reference proteome</keyword>
<dbReference type="PIRSF" id="PIRSF006060">
    <property type="entry name" value="AA_transporter"/>
    <property type="match status" value="1"/>
</dbReference>
<dbReference type="GO" id="GO:0016020">
    <property type="term" value="C:membrane"/>
    <property type="evidence" value="ECO:0007669"/>
    <property type="project" value="UniProtKB-SubCell"/>
</dbReference>
<keyword evidence="4 6" id="KW-1133">Transmembrane helix</keyword>
<evidence type="ECO:0000256" key="1">
    <source>
        <dbReference type="ARBA" id="ARBA00004141"/>
    </source>
</evidence>
<dbReference type="Pfam" id="PF13520">
    <property type="entry name" value="AA_permease_2"/>
    <property type="match status" value="1"/>
</dbReference>
<evidence type="ECO:0000313" key="8">
    <source>
        <dbReference type="Proteomes" id="UP000005481"/>
    </source>
</evidence>
<dbReference type="EMBL" id="AGCJ01000038">
    <property type="protein sequence ID" value="EHM41113.1"/>
    <property type="molecule type" value="Genomic_DNA"/>
</dbReference>